<keyword evidence="4 10" id="KW-0812">Transmembrane</keyword>
<dbReference type="PANTHER" id="PTHR30309">
    <property type="entry name" value="INNER MEMBRANE PROTEIN YGIH"/>
    <property type="match status" value="1"/>
</dbReference>
<evidence type="ECO:0000313" key="12">
    <source>
        <dbReference type="Proteomes" id="UP000235116"/>
    </source>
</evidence>
<gene>
    <name evidence="10 11" type="primary">plsY</name>
    <name evidence="11" type="ORF">Kalk_16810</name>
</gene>
<dbReference type="Pfam" id="PF02660">
    <property type="entry name" value="G3P_acyltransf"/>
    <property type="match status" value="1"/>
</dbReference>
<comment type="function">
    <text evidence="10">Catalyzes the transfer of an acyl group from acyl-phosphate (acyl-PO(4)) to glycerol-3-phosphate (G3P) to form lysophosphatidic acid (LPA). This enzyme utilizes acyl-phosphate as fatty acyl donor, but not acyl-CoA or acyl-ACP.</text>
</comment>
<evidence type="ECO:0000256" key="3">
    <source>
        <dbReference type="ARBA" id="ARBA00022679"/>
    </source>
</evidence>
<evidence type="ECO:0000256" key="9">
    <source>
        <dbReference type="ARBA" id="ARBA00023264"/>
    </source>
</evidence>
<dbReference type="UniPathway" id="UPA00085"/>
<keyword evidence="5 10" id="KW-1133">Transmembrane helix</keyword>
<dbReference type="EMBL" id="CP022684">
    <property type="protein sequence ID" value="AUM13988.1"/>
    <property type="molecule type" value="Genomic_DNA"/>
</dbReference>
<dbReference type="HAMAP" id="MF_01043">
    <property type="entry name" value="PlsY"/>
    <property type="match status" value="1"/>
</dbReference>
<evidence type="ECO:0000256" key="10">
    <source>
        <dbReference type="HAMAP-Rule" id="MF_01043"/>
    </source>
</evidence>
<organism evidence="11 12">
    <name type="scientific">Ketobacter alkanivorans</name>
    <dbReference type="NCBI Taxonomy" id="1917421"/>
    <lineage>
        <taxon>Bacteria</taxon>
        <taxon>Pseudomonadati</taxon>
        <taxon>Pseudomonadota</taxon>
        <taxon>Gammaproteobacteria</taxon>
        <taxon>Pseudomonadales</taxon>
        <taxon>Ketobacteraceae</taxon>
        <taxon>Ketobacter</taxon>
    </lineage>
</organism>
<keyword evidence="3 10" id="KW-0808">Transferase</keyword>
<comment type="subunit">
    <text evidence="10">Probably interacts with PlsX.</text>
</comment>
<comment type="subcellular location">
    <subcellularLocation>
        <location evidence="10">Cell membrane</location>
        <topology evidence="10">Multi-pass membrane protein</topology>
    </subcellularLocation>
</comment>
<comment type="catalytic activity">
    <reaction evidence="10">
        <text>an acyl phosphate + sn-glycerol 3-phosphate = a 1-acyl-sn-glycero-3-phosphate + phosphate</text>
        <dbReference type="Rhea" id="RHEA:34075"/>
        <dbReference type="ChEBI" id="CHEBI:43474"/>
        <dbReference type="ChEBI" id="CHEBI:57597"/>
        <dbReference type="ChEBI" id="CHEBI:57970"/>
        <dbReference type="ChEBI" id="CHEBI:59918"/>
        <dbReference type="EC" id="2.3.1.275"/>
    </reaction>
</comment>
<keyword evidence="2 10" id="KW-0444">Lipid biosynthesis</keyword>
<feature type="transmembrane region" description="Helical" evidence="10">
    <location>
        <begin position="123"/>
        <end position="147"/>
    </location>
</feature>
<evidence type="ECO:0000256" key="8">
    <source>
        <dbReference type="ARBA" id="ARBA00023209"/>
    </source>
</evidence>
<comment type="pathway">
    <text evidence="10">Lipid metabolism; phospholipid metabolism.</text>
</comment>
<keyword evidence="9 10" id="KW-1208">Phospholipid metabolism</keyword>
<dbReference type="RefSeq" id="WP_101895363.1">
    <property type="nucleotide sequence ID" value="NZ_CP022684.1"/>
</dbReference>
<evidence type="ECO:0000256" key="6">
    <source>
        <dbReference type="ARBA" id="ARBA00023098"/>
    </source>
</evidence>
<feature type="transmembrane region" description="Helical" evidence="10">
    <location>
        <begin position="93"/>
        <end position="111"/>
    </location>
</feature>
<keyword evidence="1 10" id="KW-1003">Cell membrane</keyword>
<sequence length="210" mass="22838">MSFSFTGDKILESLLAIVLWIFSYLLGSISAAILVCRIFGFPDPRSTGSHNPGATNVLRVGNKFAAALTLIGDVAKGVAPIIIARELGLPESIAALCGFCAFLGHLYPVYFDFRGGKGVATAFGVLATLHWPSMLVIGGLWLLVFASTRISSLASITSFFLAPLIVLLFKAELFHPILVLSLMLLFRHRHNITQLVKGEEQSFRKTSQRD</sequence>
<dbReference type="OrthoDB" id="9777124at2"/>
<dbReference type="GO" id="GO:0008654">
    <property type="term" value="P:phospholipid biosynthetic process"/>
    <property type="evidence" value="ECO:0007669"/>
    <property type="project" value="UniProtKB-UniRule"/>
</dbReference>
<evidence type="ECO:0000256" key="4">
    <source>
        <dbReference type="ARBA" id="ARBA00022692"/>
    </source>
</evidence>
<keyword evidence="6 10" id="KW-0443">Lipid metabolism</keyword>
<proteinExistence type="inferred from homology"/>
<dbReference type="GO" id="GO:0043772">
    <property type="term" value="F:acyl-phosphate glycerol-3-phosphate acyltransferase activity"/>
    <property type="evidence" value="ECO:0007669"/>
    <property type="project" value="UniProtKB-UniRule"/>
</dbReference>
<keyword evidence="12" id="KW-1185">Reference proteome</keyword>
<dbReference type="Proteomes" id="UP000235116">
    <property type="component" value="Chromosome"/>
</dbReference>
<reference evidence="12" key="1">
    <citation type="submission" date="2017-08" db="EMBL/GenBank/DDBJ databases">
        <title>Direct submision.</title>
        <authorList>
            <person name="Kim S.-J."/>
            <person name="Rhee S.-K."/>
        </authorList>
    </citation>
    <scope>NUCLEOTIDE SEQUENCE [LARGE SCALE GENOMIC DNA]</scope>
    <source>
        <strain evidence="12">GI5</strain>
    </source>
</reference>
<evidence type="ECO:0000256" key="7">
    <source>
        <dbReference type="ARBA" id="ARBA00023136"/>
    </source>
</evidence>
<dbReference type="SMART" id="SM01207">
    <property type="entry name" value="G3P_acyltransf"/>
    <property type="match status" value="1"/>
</dbReference>
<evidence type="ECO:0000256" key="5">
    <source>
        <dbReference type="ARBA" id="ARBA00022989"/>
    </source>
</evidence>
<dbReference type="PANTHER" id="PTHR30309:SF0">
    <property type="entry name" value="GLYCEROL-3-PHOSPHATE ACYLTRANSFERASE-RELATED"/>
    <property type="match status" value="1"/>
</dbReference>
<name>A0A2K9LNR9_9GAMM</name>
<dbReference type="GO" id="GO:0005886">
    <property type="term" value="C:plasma membrane"/>
    <property type="evidence" value="ECO:0007669"/>
    <property type="project" value="UniProtKB-SubCell"/>
</dbReference>
<keyword evidence="8 10" id="KW-0594">Phospholipid biosynthesis</keyword>
<dbReference type="EC" id="2.3.1.275" evidence="10"/>
<evidence type="ECO:0000256" key="1">
    <source>
        <dbReference type="ARBA" id="ARBA00022475"/>
    </source>
</evidence>
<accession>A0A2K9LNR9</accession>
<protein>
    <recommendedName>
        <fullName evidence="10">Glycerol-3-phosphate acyltransferase</fullName>
    </recommendedName>
    <alternativeName>
        <fullName evidence="10">Acyl-PO4 G3P acyltransferase</fullName>
    </alternativeName>
    <alternativeName>
        <fullName evidence="10">Acyl-phosphate--glycerol-3-phosphate acyltransferase</fullName>
    </alternativeName>
    <alternativeName>
        <fullName evidence="10">G3P acyltransferase</fullName>
        <shortName evidence="10">GPAT</shortName>
        <ecNumber evidence="10">2.3.1.275</ecNumber>
    </alternativeName>
    <alternativeName>
        <fullName evidence="10">Lysophosphatidic acid synthase</fullName>
        <shortName evidence="10">LPA synthase</shortName>
    </alternativeName>
</protein>
<dbReference type="InterPro" id="IPR003811">
    <property type="entry name" value="G3P_acylTferase_PlsY"/>
</dbReference>
<dbReference type="NCBIfam" id="TIGR00023">
    <property type="entry name" value="glycerol-3-phosphate 1-O-acyltransferase PlsY"/>
    <property type="match status" value="1"/>
</dbReference>
<keyword evidence="7 10" id="KW-0472">Membrane</keyword>
<evidence type="ECO:0000256" key="2">
    <source>
        <dbReference type="ARBA" id="ARBA00022516"/>
    </source>
</evidence>
<feature type="transmembrane region" description="Helical" evidence="10">
    <location>
        <begin position="12"/>
        <end position="40"/>
    </location>
</feature>
<keyword evidence="11" id="KW-0012">Acyltransferase</keyword>
<dbReference type="AlphaFoldDB" id="A0A2K9LNR9"/>
<feature type="transmembrane region" description="Helical" evidence="10">
    <location>
        <begin position="159"/>
        <end position="186"/>
    </location>
</feature>
<evidence type="ECO:0000313" key="11">
    <source>
        <dbReference type="EMBL" id="AUM13988.1"/>
    </source>
</evidence>
<dbReference type="KEGG" id="kak:Kalk_16810"/>
<comment type="similarity">
    <text evidence="10">Belongs to the PlsY family.</text>
</comment>